<evidence type="ECO:0000256" key="2">
    <source>
        <dbReference type="SAM" id="Phobius"/>
    </source>
</evidence>
<dbReference type="InterPro" id="IPR010559">
    <property type="entry name" value="Sig_transdc_His_kin_internal"/>
</dbReference>
<dbReference type="Pfam" id="PF14501">
    <property type="entry name" value="HATPase_c_5"/>
    <property type="match status" value="1"/>
</dbReference>
<accession>A0ABS1FQW3</accession>
<evidence type="ECO:0000313" key="6">
    <source>
        <dbReference type="Proteomes" id="UP000628669"/>
    </source>
</evidence>
<reference evidence="6" key="1">
    <citation type="submission" date="2021-01" db="EMBL/GenBank/DDBJ databases">
        <title>Genome public.</title>
        <authorList>
            <person name="Liu C."/>
            <person name="Sun Q."/>
        </authorList>
    </citation>
    <scope>NUCLEOTIDE SEQUENCE [LARGE SCALE GENOMIC DNA]</scope>
    <source>
        <strain evidence="6">YIM B02567</strain>
    </source>
</reference>
<feature type="transmembrane region" description="Helical" evidence="2">
    <location>
        <begin position="75"/>
        <end position="99"/>
    </location>
</feature>
<feature type="transmembrane region" description="Helical" evidence="2">
    <location>
        <begin position="12"/>
        <end position="30"/>
    </location>
</feature>
<dbReference type="Proteomes" id="UP000628669">
    <property type="component" value="Unassembled WGS sequence"/>
</dbReference>
<feature type="transmembrane region" description="Helical" evidence="2">
    <location>
        <begin position="42"/>
        <end position="63"/>
    </location>
</feature>
<feature type="domain" description="Sensor histidine kinase NatK-like C-terminal" evidence="4">
    <location>
        <begin position="265"/>
        <end position="346"/>
    </location>
</feature>
<keyword evidence="2" id="KW-0812">Transmembrane</keyword>
<feature type="domain" description="Signal transduction histidine kinase internal region" evidence="3">
    <location>
        <begin position="163"/>
        <end position="241"/>
    </location>
</feature>
<dbReference type="Gene3D" id="3.30.565.10">
    <property type="entry name" value="Histidine kinase-like ATPase, C-terminal domain"/>
    <property type="match status" value="1"/>
</dbReference>
<protein>
    <submittedName>
        <fullName evidence="5">Histidine kinase</fullName>
    </submittedName>
</protein>
<evidence type="ECO:0000256" key="1">
    <source>
        <dbReference type="SAM" id="Coils"/>
    </source>
</evidence>
<keyword evidence="5" id="KW-0808">Transferase</keyword>
<dbReference type="InterPro" id="IPR032834">
    <property type="entry name" value="NatK-like_C"/>
</dbReference>
<organism evidence="5 6">
    <name type="scientific">Chryseobacterium paridis</name>
    <dbReference type="NCBI Taxonomy" id="2800328"/>
    <lineage>
        <taxon>Bacteria</taxon>
        <taxon>Pseudomonadati</taxon>
        <taxon>Bacteroidota</taxon>
        <taxon>Flavobacteriia</taxon>
        <taxon>Flavobacteriales</taxon>
        <taxon>Weeksellaceae</taxon>
        <taxon>Chryseobacterium group</taxon>
        <taxon>Chryseobacterium</taxon>
    </lineage>
</organism>
<dbReference type="GO" id="GO:0016301">
    <property type="term" value="F:kinase activity"/>
    <property type="evidence" value="ECO:0007669"/>
    <property type="project" value="UniProtKB-KW"/>
</dbReference>
<evidence type="ECO:0000313" key="5">
    <source>
        <dbReference type="EMBL" id="MBK1894817.1"/>
    </source>
</evidence>
<evidence type="ECO:0000259" key="3">
    <source>
        <dbReference type="Pfam" id="PF06580"/>
    </source>
</evidence>
<keyword evidence="6" id="KW-1185">Reference proteome</keyword>
<evidence type="ECO:0000259" key="4">
    <source>
        <dbReference type="Pfam" id="PF14501"/>
    </source>
</evidence>
<comment type="caution">
    <text evidence="5">The sequence shown here is derived from an EMBL/GenBank/DDBJ whole genome shotgun (WGS) entry which is preliminary data.</text>
</comment>
<gene>
    <name evidence="5" type="ORF">JHL15_03510</name>
</gene>
<name>A0ABS1FQW3_9FLAO</name>
<keyword evidence="2" id="KW-0472">Membrane</keyword>
<sequence>MVKKKRIQQDIGYQIIFWVGLFLFGIAKNYGQYDGTNFKEIIIYEISHWIFQIAAANFIYYVLIEYFFNRKKYLLFSLSLVVSLYAISVVNRIFIVYGVEPLFMNYPKDSFYDIFTDLNYLLFHYVFSIIIGAFIFIATMFMLRYRNEKENAARLLKEKAELELKALKSQLNPHFLFNTLNNIYALSLTNSERTSESIHRLSDILDYILYKGQRKTVLISDELEIINDYVELEKLRYDERLKVRTFEKLESSNTIPPLLFLSLVENAFKHGAGKTSGEAEIHISAETNKIHSVLKVENTFNGNNSFEKEGLGLKNIKEQLKLYFDTRFELTTTKENNWFTITITIPAHHD</sequence>
<dbReference type="Pfam" id="PF06580">
    <property type="entry name" value="His_kinase"/>
    <property type="match status" value="1"/>
</dbReference>
<keyword evidence="2" id="KW-1133">Transmembrane helix</keyword>
<dbReference type="EMBL" id="JAENHK010000001">
    <property type="protein sequence ID" value="MBK1894817.1"/>
    <property type="molecule type" value="Genomic_DNA"/>
</dbReference>
<dbReference type="InterPro" id="IPR036890">
    <property type="entry name" value="HATPase_C_sf"/>
</dbReference>
<dbReference type="SUPFAM" id="SSF55874">
    <property type="entry name" value="ATPase domain of HSP90 chaperone/DNA topoisomerase II/histidine kinase"/>
    <property type="match status" value="1"/>
</dbReference>
<keyword evidence="1" id="KW-0175">Coiled coil</keyword>
<dbReference type="InterPro" id="IPR050640">
    <property type="entry name" value="Bact_2-comp_sensor_kinase"/>
</dbReference>
<keyword evidence="5" id="KW-0418">Kinase</keyword>
<dbReference type="PANTHER" id="PTHR34220">
    <property type="entry name" value="SENSOR HISTIDINE KINASE YPDA"/>
    <property type="match status" value="1"/>
</dbReference>
<dbReference type="PANTHER" id="PTHR34220:SF7">
    <property type="entry name" value="SENSOR HISTIDINE KINASE YPDA"/>
    <property type="match status" value="1"/>
</dbReference>
<proteinExistence type="predicted"/>
<feature type="transmembrane region" description="Helical" evidence="2">
    <location>
        <begin position="119"/>
        <end position="143"/>
    </location>
</feature>
<feature type="coiled-coil region" evidence="1">
    <location>
        <begin position="145"/>
        <end position="172"/>
    </location>
</feature>